<name>A0ACD5XDH7_AVESA</name>
<organism evidence="1 2">
    <name type="scientific">Avena sativa</name>
    <name type="common">Oat</name>
    <dbReference type="NCBI Taxonomy" id="4498"/>
    <lineage>
        <taxon>Eukaryota</taxon>
        <taxon>Viridiplantae</taxon>
        <taxon>Streptophyta</taxon>
        <taxon>Embryophyta</taxon>
        <taxon>Tracheophyta</taxon>
        <taxon>Spermatophyta</taxon>
        <taxon>Magnoliopsida</taxon>
        <taxon>Liliopsida</taxon>
        <taxon>Poales</taxon>
        <taxon>Poaceae</taxon>
        <taxon>BOP clade</taxon>
        <taxon>Pooideae</taxon>
        <taxon>Poodae</taxon>
        <taxon>Poeae</taxon>
        <taxon>Poeae Chloroplast Group 1 (Aveneae type)</taxon>
        <taxon>Aveninae</taxon>
        <taxon>Avena</taxon>
    </lineage>
</organism>
<protein>
    <submittedName>
        <fullName evidence="1">Uncharacterized protein</fullName>
    </submittedName>
</protein>
<evidence type="ECO:0000313" key="2">
    <source>
        <dbReference type="Proteomes" id="UP001732700"/>
    </source>
</evidence>
<reference evidence="1" key="2">
    <citation type="submission" date="2025-09" db="UniProtKB">
        <authorList>
            <consortium name="EnsemblPlants"/>
        </authorList>
    </citation>
    <scope>IDENTIFICATION</scope>
</reference>
<proteinExistence type="predicted"/>
<dbReference type="Proteomes" id="UP001732700">
    <property type="component" value="Chromosome 4D"/>
</dbReference>
<sequence>MTALKLSYDQLPYSLQQCFAYCSIFPDGYRFHGGELARIWISQGFVKLNNHSSKILEEIVQNYLAPLVNLGFFQQVERQESSPGSQTCYALCGLMHDFARMVSLTECTTIDGIRSNKMSPTIRHLSIVTDSEYRKNEHGNIPRNEKFEKNLRDTVTSVSKLRTLVLLGHYDSFFLQLFQDIFRKAHNLRLLQMTATSADFPKHGYDEVDGALPQVLSKLYHLQVLNVGSYTNPSIPDGITNLVSLRHLVVHKGVYSSIATIGSLTSFQEPHGFEFQIFSNFEITQPQSTDERVHDWVHQLDNVKTLKEIYEAVLKKNELLGKLQLSTEIGMELIPNRSARSSKLSVDTAREELERFEVRQHLKSLQIHGYKCSDATSPTCLVSNILFTSLLKLQLYGCRKWEILPSLDTLQFLTKLKLSNLRRVIQISVPSLEELVLVQMPKLERCSCTSVEGMNSRLRALQIEQCYALNEFDLFENDDDEQRSWLPGIRKLTLRDCPHLKVLKPLPPSTACFELLIGGVSTLPSMDGSSTEKLQIRYDVGKEDGNIDIGESSDESWILDDKILAFQNLRNLKSVIILDCQRLSSFSFKGFSHLFHLKNLEMRMCDLLFSSDVMTDATHEDVTAANWKAFPYLESLSIKSCGITGKWLSLLLRHAPQLEELHLGKLSTEGDTPRGLARDGLVYIPLNLISSLKKITIDCCPRLIFNWSDEGFSGITSVQELLSSLVHKGGDDDWANGRWLLPTSLDEFEISSSYFHKTLQPCFPSDLTSLKRLQVGGGPGLETLQLRSCTALEELIIYDCVLLVG</sequence>
<reference evidence="1" key="1">
    <citation type="submission" date="2021-05" db="EMBL/GenBank/DDBJ databases">
        <authorList>
            <person name="Scholz U."/>
            <person name="Mascher M."/>
            <person name="Fiebig A."/>
        </authorList>
    </citation>
    <scope>NUCLEOTIDE SEQUENCE [LARGE SCALE GENOMIC DNA]</scope>
</reference>
<keyword evidence="2" id="KW-1185">Reference proteome</keyword>
<accession>A0ACD5XDH7</accession>
<dbReference type="EnsemblPlants" id="AVESA.00010b.r2.4DG0777640.1">
    <property type="protein sequence ID" value="AVESA.00010b.r2.4DG0777640.1.CDS.1"/>
    <property type="gene ID" value="AVESA.00010b.r2.4DG0777640"/>
</dbReference>
<evidence type="ECO:0000313" key="1">
    <source>
        <dbReference type="EnsemblPlants" id="AVESA.00010b.r2.4DG0777640.1.CDS.1"/>
    </source>
</evidence>